<comment type="subcellular location">
    <subcellularLocation>
        <location evidence="1">Membrane</location>
    </subcellularLocation>
</comment>
<dbReference type="Proteomes" id="UP000027746">
    <property type="component" value="Unassembled WGS sequence"/>
</dbReference>
<proteinExistence type="predicted"/>
<feature type="region of interest" description="Disordered" evidence="5">
    <location>
        <begin position="542"/>
        <end position="568"/>
    </location>
</feature>
<dbReference type="InterPro" id="IPR010920">
    <property type="entry name" value="LSM_dom_sf"/>
</dbReference>
<evidence type="ECO:0000256" key="3">
    <source>
        <dbReference type="ARBA" id="ARBA00022989"/>
    </source>
</evidence>
<dbReference type="PANTHER" id="PTHR30566">
    <property type="entry name" value="YNAI-RELATED MECHANOSENSITIVE ION CHANNEL"/>
    <property type="match status" value="1"/>
</dbReference>
<evidence type="ECO:0000256" key="2">
    <source>
        <dbReference type="ARBA" id="ARBA00022692"/>
    </source>
</evidence>
<feature type="transmembrane region" description="Helical" evidence="6">
    <location>
        <begin position="283"/>
        <end position="304"/>
    </location>
</feature>
<dbReference type="AlphaFoldDB" id="A0A073J5B1"/>
<dbReference type="GeneID" id="68870358"/>
<gene>
    <name evidence="9" type="ORF">SUH3_02175</name>
</gene>
<dbReference type="InterPro" id="IPR006685">
    <property type="entry name" value="MscS_channel_2nd"/>
</dbReference>
<sequence>MTRLLHPLASALWLRLGAFLTLVFLACAAHAQAEIEFFEVDALNPGLPAGPEGLDRATPMSAMDSFFDMAEEGRFEDAAQVLDLTNLPREEQSAKAAQLARQLFVLMDRKVVVPWRSLSDRPDGWLIGSTESDNTGRVRRSIVIDWLELGRHDVALRLNRVMPPDGTPVWVFSRETVNRIPALYELYGPTSLEQALPQWARNDAFLGMYVWEVIFVPLMLWVAAALGWLTYRSVTIFGRKMNTALSHSIVRALRWPATIAVTTTVVGVSTTRVLVVSGVLDSLISPMTIIGFVTAATLAVVFVIDEIFDRISFNTPDELADPSNAHMRSMATMISAARKGVIVIALLVASGIVLSSANAFQSIGLSLLASAGALTIILGFAAREVLGNILASVQIALNRSARIGDMVIFEGRYCTVERINFTYVQLLIWTGNRYIVPVSYFVKDAFENWSIEDTKMTRVIELTLAHGADVDRLRKVFLDTVEHEDGDDTGPVDQAAVHVNDHNVFGQQVWFELPTPNPTTAWAMQCKIREMLIRAARQIERETGQPMLPSDAPRELPAPETKDLTQRF</sequence>
<dbReference type="PROSITE" id="PS51257">
    <property type="entry name" value="PROKAR_LIPOPROTEIN"/>
    <property type="match status" value="1"/>
</dbReference>
<dbReference type="Gene3D" id="2.30.30.60">
    <property type="match status" value="1"/>
</dbReference>
<organism evidence="9 10">
    <name type="scientific">Pseudosulfitobacter pseudonitzschiae</name>
    <dbReference type="NCBI Taxonomy" id="1402135"/>
    <lineage>
        <taxon>Bacteria</taxon>
        <taxon>Pseudomonadati</taxon>
        <taxon>Pseudomonadota</taxon>
        <taxon>Alphaproteobacteria</taxon>
        <taxon>Rhodobacterales</taxon>
        <taxon>Roseobacteraceae</taxon>
        <taxon>Pseudosulfitobacter</taxon>
    </lineage>
</organism>
<evidence type="ECO:0000256" key="4">
    <source>
        <dbReference type="ARBA" id="ARBA00023136"/>
    </source>
</evidence>
<dbReference type="PANTHER" id="PTHR30566:SF5">
    <property type="entry name" value="MECHANOSENSITIVE ION CHANNEL PROTEIN 1, MITOCHONDRIAL-RELATED"/>
    <property type="match status" value="1"/>
</dbReference>
<keyword evidence="4 6" id="KW-0472">Membrane</keyword>
<dbReference type="RefSeq" id="WP_051693839.1">
    <property type="nucleotide sequence ID" value="NZ_CP054599.1"/>
</dbReference>
<evidence type="ECO:0000256" key="1">
    <source>
        <dbReference type="ARBA" id="ARBA00004370"/>
    </source>
</evidence>
<feature type="transmembrane region" description="Helical" evidence="6">
    <location>
        <begin position="208"/>
        <end position="231"/>
    </location>
</feature>
<accession>A0A073J5B1</accession>
<feature type="transmembrane region" description="Helical" evidence="6">
    <location>
        <begin position="336"/>
        <end position="357"/>
    </location>
</feature>
<feature type="chain" id="PRO_5001691805" description="Mechanosensitive ion channel MscS domain-containing protein" evidence="7">
    <location>
        <begin position="32"/>
        <end position="568"/>
    </location>
</feature>
<keyword evidence="7" id="KW-0732">Signal</keyword>
<evidence type="ECO:0000256" key="5">
    <source>
        <dbReference type="SAM" id="MobiDB-lite"/>
    </source>
</evidence>
<protein>
    <recommendedName>
        <fullName evidence="8">Mechanosensitive ion channel MscS domain-containing protein</fullName>
    </recommendedName>
</protein>
<feature type="transmembrane region" description="Helical" evidence="6">
    <location>
        <begin position="252"/>
        <end position="271"/>
    </location>
</feature>
<dbReference type="InterPro" id="IPR023408">
    <property type="entry name" value="MscS_beta-dom_sf"/>
</dbReference>
<name>A0A073J5B1_9RHOB</name>
<feature type="transmembrane region" description="Helical" evidence="6">
    <location>
        <begin position="363"/>
        <end position="382"/>
    </location>
</feature>
<dbReference type="SUPFAM" id="SSF50182">
    <property type="entry name" value="Sm-like ribonucleoproteins"/>
    <property type="match status" value="1"/>
</dbReference>
<feature type="domain" description="Mechanosensitive ion channel MscS" evidence="8">
    <location>
        <begin position="385"/>
        <end position="450"/>
    </location>
</feature>
<keyword evidence="3 6" id="KW-1133">Transmembrane helix</keyword>
<dbReference type="OrthoDB" id="9792218at2"/>
<reference evidence="9 10" key="1">
    <citation type="submission" date="2014-01" db="EMBL/GenBank/DDBJ databases">
        <title>Sulfitobacter sp. H3 (MCCC 1A00686) Genome Sequencing.</title>
        <authorList>
            <person name="Lai Q."/>
            <person name="Hong Z."/>
        </authorList>
    </citation>
    <scope>NUCLEOTIDE SEQUENCE [LARGE SCALE GENOMIC DNA]</scope>
    <source>
        <strain evidence="9 10">H3</strain>
    </source>
</reference>
<evidence type="ECO:0000259" key="8">
    <source>
        <dbReference type="Pfam" id="PF00924"/>
    </source>
</evidence>
<evidence type="ECO:0000256" key="7">
    <source>
        <dbReference type="SAM" id="SignalP"/>
    </source>
</evidence>
<dbReference type="GO" id="GO:0016020">
    <property type="term" value="C:membrane"/>
    <property type="evidence" value="ECO:0007669"/>
    <property type="project" value="UniProtKB-SubCell"/>
</dbReference>
<evidence type="ECO:0000256" key="6">
    <source>
        <dbReference type="SAM" id="Phobius"/>
    </source>
</evidence>
<keyword evidence="10" id="KW-1185">Reference proteome</keyword>
<keyword evidence="2 6" id="KW-0812">Transmembrane</keyword>
<feature type="signal peptide" evidence="7">
    <location>
        <begin position="1"/>
        <end position="31"/>
    </location>
</feature>
<evidence type="ECO:0000313" key="10">
    <source>
        <dbReference type="Proteomes" id="UP000027746"/>
    </source>
</evidence>
<dbReference type="EMBL" id="JAMD01000001">
    <property type="protein sequence ID" value="KEJ97813.1"/>
    <property type="molecule type" value="Genomic_DNA"/>
</dbReference>
<dbReference type="Pfam" id="PF00924">
    <property type="entry name" value="MS_channel_2nd"/>
    <property type="match status" value="1"/>
</dbReference>
<dbReference type="GO" id="GO:0008381">
    <property type="term" value="F:mechanosensitive monoatomic ion channel activity"/>
    <property type="evidence" value="ECO:0007669"/>
    <property type="project" value="UniProtKB-ARBA"/>
</dbReference>
<dbReference type="Gene3D" id="1.10.287.1260">
    <property type="match status" value="1"/>
</dbReference>
<comment type="caution">
    <text evidence="9">The sequence shown here is derived from an EMBL/GenBank/DDBJ whole genome shotgun (WGS) entry which is preliminary data.</text>
</comment>
<evidence type="ECO:0000313" key="9">
    <source>
        <dbReference type="EMBL" id="KEJ97813.1"/>
    </source>
</evidence>